<dbReference type="Proteomes" id="UP000053237">
    <property type="component" value="Unassembled WGS sequence"/>
</dbReference>
<dbReference type="STRING" id="65357.A0A024FZ74"/>
<dbReference type="InterPro" id="IPR043129">
    <property type="entry name" value="ATPase_NBD"/>
</dbReference>
<proteinExistence type="predicted"/>
<dbReference type="PANTHER" id="PTHR18964:SF149">
    <property type="entry name" value="BIFUNCTIONAL UDP-N-ACETYLGLUCOSAMINE 2-EPIMERASE_N-ACETYLMANNOSAMINE KINASE"/>
    <property type="match status" value="1"/>
</dbReference>
<dbReference type="PANTHER" id="PTHR18964">
    <property type="entry name" value="ROK (REPRESSOR, ORF, KINASE) FAMILY"/>
    <property type="match status" value="1"/>
</dbReference>
<evidence type="ECO:0000313" key="3">
    <source>
        <dbReference type="Proteomes" id="UP000053237"/>
    </source>
</evidence>
<keyword evidence="3" id="KW-1185">Reference proteome</keyword>
<feature type="compositionally biased region" description="Basic and acidic residues" evidence="1">
    <location>
        <begin position="34"/>
        <end position="49"/>
    </location>
</feature>
<protein>
    <recommendedName>
        <fullName evidence="4">Glucokinase</fullName>
    </recommendedName>
</protein>
<dbReference type="InParanoid" id="A0A024FZ74"/>
<dbReference type="Gene3D" id="3.30.420.40">
    <property type="match status" value="2"/>
</dbReference>
<sequence>MSAADRRAVRRAKILQNGEDRMKLVTGEISSNKDMLDSSERSKKEADVDAKANIENDPNEVKHNLVRVDPVERRREAIARRRKKEEKLLDQMIFTEKSEETSLFTERKRTCVSAIMGSCRPQLRLLLTQEFIARAILVGFAITTALTFDIRSLQIDTAPEALRHFINSYRGQMSDDSIRQQFGRDDEKTQLDKMDSYSLPIYQEESMTGWFDQTMPRFITSPPLIATIVIIRYTTTSMFEAFRKLFGNSAVPLAEEQDLGFILSMLLCNRPKLKVIFRMIRASFDDVCLILYCFCIIVAVRNVKKNRQLSFWNITEAYSKFREMYAGIDIGGSAIKLGLVDLGGNLLIRNFINIDSQLTTAQDAVTVSHRMLIEQLQALDKSVDNLLAIGIGCPGQINEYGVLQAAANFPAWVNVPLKQLFQERFDQRVEILNDADAAVLAELWVGAAKRDVQSFIMITLGTGIGVGLVIDGQLIRGAHGLLEGGHMIIEKDGRQCGCSQRGCLEAYASATALISCAKMKLKAGTPTKLSDAHDQTITAEMIFGLAVKGDRMCMDIVEEAADYLGFACVNLSRILDPELILFSGGLAEAGNFFVDLIRKAAVKYSWTKFPNRVSIKRSSTGYDAGIIGAAAAVHFENIKHFRS</sequence>
<dbReference type="GO" id="GO:0009384">
    <property type="term" value="F:N-acylmannosamine kinase activity"/>
    <property type="evidence" value="ECO:0007669"/>
    <property type="project" value="TreeGrafter"/>
</dbReference>
<organism evidence="2 3">
    <name type="scientific">Albugo candida</name>
    <dbReference type="NCBI Taxonomy" id="65357"/>
    <lineage>
        <taxon>Eukaryota</taxon>
        <taxon>Sar</taxon>
        <taxon>Stramenopiles</taxon>
        <taxon>Oomycota</taxon>
        <taxon>Peronosporomycetes</taxon>
        <taxon>Albuginales</taxon>
        <taxon>Albuginaceae</taxon>
        <taxon>Albugo</taxon>
    </lineage>
</organism>
<reference evidence="2 3" key="1">
    <citation type="submission" date="2012-05" db="EMBL/GenBank/DDBJ databases">
        <title>Recombination and specialization in a pathogen metapopulation.</title>
        <authorList>
            <person name="Gardiner A."/>
            <person name="Kemen E."/>
            <person name="Schultz-Larsen T."/>
            <person name="MacLean D."/>
            <person name="Van Oosterhout C."/>
            <person name="Jones J.D.G."/>
        </authorList>
    </citation>
    <scope>NUCLEOTIDE SEQUENCE [LARGE SCALE GENOMIC DNA]</scope>
    <source>
        <strain evidence="2 3">Ac Nc2</strain>
    </source>
</reference>
<evidence type="ECO:0000256" key="1">
    <source>
        <dbReference type="SAM" id="MobiDB-lite"/>
    </source>
</evidence>
<feature type="region of interest" description="Disordered" evidence="1">
    <location>
        <begin position="29"/>
        <end position="49"/>
    </location>
</feature>
<comment type="caution">
    <text evidence="2">The sequence shown here is derived from an EMBL/GenBank/DDBJ whole genome shotgun (WGS) entry which is preliminary data.</text>
</comment>
<gene>
    <name evidence="2" type="ORF">BN9_001330</name>
</gene>
<dbReference type="SUPFAM" id="SSF53067">
    <property type="entry name" value="Actin-like ATPase domain"/>
    <property type="match status" value="1"/>
</dbReference>
<evidence type="ECO:0008006" key="4">
    <source>
        <dbReference type="Google" id="ProtNLM"/>
    </source>
</evidence>
<dbReference type="Pfam" id="PF00480">
    <property type="entry name" value="ROK"/>
    <property type="match status" value="1"/>
</dbReference>
<dbReference type="InterPro" id="IPR000600">
    <property type="entry name" value="ROK"/>
</dbReference>
<dbReference type="AlphaFoldDB" id="A0A024FZ74"/>
<name>A0A024FZ74_9STRA</name>
<evidence type="ECO:0000313" key="2">
    <source>
        <dbReference type="EMBL" id="CCI39350.1"/>
    </source>
</evidence>
<accession>A0A024FZ74</accession>
<dbReference type="GO" id="GO:0008761">
    <property type="term" value="F:UDP-N-acetylglucosamine 2-epimerase activity"/>
    <property type="evidence" value="ECO:0007669"/>
    <property type="project" value="TreeGrafter"/>
</dbReference>
<dbReference type="EMBL" id="CAIX01000001">
    <property type="protein sequence ID" value="CCI39350.1"/>
    <property type="molecule type" value="Genomic_DNA"/>
</dbReference>
<dbReference type="OrthoDB" id="61890at2759"/>